<accession>A0A3P5Z6B5</accession>
<organism evidence="2">
    <name type="scientific">Brassica campestris</name>
    <name type="common">Field mustard</name>
    <dbReference type="NCBI Taxonomy" id="3711"/>
    <lineage>
        <taxon>Eukaryota</taxon>
        <taxon>Viridiplantae</taxon>
        <taxon>Streptophyta</taxon>
        <taxon>Embryophyta</taxon>
        <taxon>Tracheophyta</taxon>
        <taxon>Spermatophyta</taxon>
        <taxon>Magnoliopsida</taxon>
        <taxon>eudicotyledons</taxon>
        <taxon>Gunneridae</taxon>
        <taxon>Pentapetalae</taxon>
        <taxon>rosids</taxon>
        <taxon>malvids</taxon>
        <taxon>Brassicales</taxon>
        <taxon>Brassicaceae</taxon>
        <taxon>Brassiceae</taxon>
        <taxon>Brassica</taxon>
    </lineage>
</organism>
<feature type="compositionally biased region" description="Basic and acidic residues" evidence="1">
    <location>
        <begin position="82"/>
        <end position="91"/>
    </location>
</feature>
<dbReference type="AlphaFoldDB" id="A0A3P5Z6B5"/>
<gene>
    <name evidence="2" type="ORF">BRAA01T02069Z</name>
</gene>
<evidence type="ECO:0000256" key="1">
    <source>
        <dbReference type="SAM" id="MobiDB-lite"/>
    </source>
</evidence>
<feature type="region of interest" description="Disordered" evidence="1">
    <location>
        <begin position="82"/>
        <end position="103"/>
    </location>
</feature>
<sequence>MANNHQLLQTFNGGIRRRISAGAIRKPRKRGGLEIFSGSSSRFVVGFLCNRASVVSVFPCEEGCCVDELWRLDNALRSRFEKTEQRHRGDSRSNAATGLCTPHGNYGRKHSNWHRDTKCN</sequence>
<reference evidence="2" key="1">
    <citation type="submission" date="2018-11" db="EMBL/GenBank/DDBJ databases">
        <authorList>
            <consortium name="Genoscope - CEA"/>
            <person name="William W."/>
        </authorList>
    </citation>
    <scope>NUCLEOTIDE SEQUENCE</scope>
</reference>
<evidence type="ECO:0000313" key="2">
    <source>
        <dbReference type="EMBL" id="VDC75567.1"/>
    </source>
</evidence>
<protein>
    <submittedName>
        <fullName evidence="2">Uncharacterized protein</fullName>
    </submittedName>
</protein>
<name>A0A3P5Z6B5_BRACM</name>
<proteinExistence type="predicted"/>
<dbReference type="EMBL" id="LR031571">
    <property type="protein sequence ID" value="VDC75567.1"/>
    <property type="molecule type" value="Genomic_DNA"/>
</dbReference>